<dbReference type="AlphaFoldDB" id="A0AAV8WS51"/>
<gene>
    <name evidence="4" type="ORF">NQ314_017937</name>
</gene>
<evidence type="ECO:0000256" key="2">
    <source>
        <dbReference type="ARBA" id="ARBA00022490"/>
    </source>
</evidence>
<dbReference type="PANTHER" id="PTHR45418">
    <property type="entry name" value="CANCER/TESTIS ANTIGEN 55"/>
    <property type="match status" value="1"/>
</dbReference>
<dbReference type="GO" id="GO:0005524">
    <property type="term" value="F:ATP binding"/>
    <property type="evidence" value="ECO:0007669"/>
    <property type="project" value="UniProtKB-KW"/>
</dbReference>
<evidence type="ECO:0000313" key="5">
    <source>
        <dbReference type="Proteomes" id="UP001162156"/>
    </source>
</evidence>
<evidence type="ECO:0000259" key="3">
    <source>
        <dbReference type="Pfam" id="PF21634"/>
    </source>
</evidence>
<comment type="subcellular location">
    <subcellularLocation>
        <location evidence="1">Cytoplasm</location>
    </subcellularLocation>
</comment>
<keyword evidence="2" id="KW-0963">Cytoplasm</keyword>
<evidence type="ECO:0000313" key="4">
    <source>
        <dbReference type="EMBL" id="KAJ8929387.1"/>
    </source>
</evidence>
<dbReference type="GO" id="GO:0005737">
    <property type="term" value="C:cytoplasm"/>
    <property type="evidence" value="ECO:0007669"/>
    <property type="project" value="UniProtKB-SubCell"/>
</dbReference>
<sequence>ESDENEFFDFKENKLHPQSDNVVVNIDRIEKKIEIKLLNYLDDSRQHLNMLDDYKIIKNIFKRFNTNLPSSAPVERRYHDRCPIPPKRYVCLKYGLNEFGGMVDDVHHQLLQIRYNMENVTMKILGDLLQLEVPGLAEKRPSVVMGDMIEIRVHEDYRAYTGVIKSVNDKTVDIGYVHEELLSYIRQNPIIEMDVRFVLSRLPLERMHQGVDQIVSNGNLPSLFPDYNLTRENVPMTRTIRDTEQNINQHVIDYTNYEEDGMFMKVTPEELMQYRIVVTTLILVGRYSRKYHPDVVFIDEAAQACEPEVD</sequence>
<evidence type="ECO:0000256" key="1">
    <source>
        <dbReference type="ARBA" id="ARBA00004496"/>
    </source>
</evidence>
<dbReference type="PANTHER" id="PTHR45418:SF5">
    <property type="entry name" value="BRCA2-INTERACTING PROTEIN-LIKE-RELATED"/>
    <property type="match status" value="1"/>
</dbReference>
<dbReference type="Gene3D" id="3.40.50.300">
    <property type="entry name" value="P-loop containing nucleotide triphosphate hydrolases"/>
    <property type="match status" value="1"/>
</dbReference>
<keyword evidence="5" id="KW-1185">Reference proteome</keyword>
<comment type="caution">
    <text evidence="4">The sequence shown here is derived from an EMBL/GenBank/DDBJ whole genome shotgun (WGS) entry which is preliminary data.</text>
</comment>
<dbReference type="Proteomes" id="UP001162156">
    <property type="component" value="Unassembled WGS sequence"/>
</dbReference>
<proteinExistence type="predicted"/>
<name>A0AAV8WS51_9CUCU</name>
<protein>
    <recommendedName>
        <fullName evidence="3">Helicase MOV-10-like beta-barrel domain-containing protein</fullName>
    </recommendedName>
</protein>
<dbReference type="InterPro" id="IPR027417">
    <property type="entry name" value="P-loop_NTPase"/>
</dbReference>
<dbReference type="InterPro" id="IPR049080">
    <property type="entry name" value="MOV-10-like_beta-barrel"/>
</dbReference>
<feature type="domain" description="Helicase MOV-10-like beta-barrel" evidence="3">
    <location>
        <begin position="115"/>
        <end position="188"/>
    </location>
</feature>
<dbReference type="Pfam" id="PF21634">
    <property type="entry name" value="MOV-10_beta-barrel"/>
    <property type="match status" value="1"/>
</dbReference>
<accession>A0AAV8WS51</accession>
<organism evidence="4 5">
    <name type="scientific">Rhamnusium bicolor</name>
    <dbReference type="NCBI Taxonomy" id="1586634"/>
    <lineage>
        <taxon>Eukaryota</taxon>
        <taxon>Metazoa</taxon>
        <taxon>Ecdysozoa</taxon>
        <taxon>Arthropoda</taxon>
        <taxon>Hexapoda</taxon>
        <taxon>Insecta</taxon>
        <taxon>Pterygota</taxon>
        <taxon>Neoptera</taxon>
        <taxon>Endopterygota</taxon>
        <taxon>Coleoptera</taxon>
        <taxon>Polyphaga</taxon>
        <taxon>Cucujiformia</taxon>
        <taxon>Chrysomeloidea</taxon>
        <taxon>Cerambycidae</taxon>
        <taxon>Lepturinae</taxon>
        <taxon>Rhagiini</taxon>
        <taxon>Rhamnusium</taxon>
    </lineage>
</organism>
<reference evidence="4" key="1">
    <citation type="journal article" date="2023" name="Insect Mol. Biol.">
        <title>Genome sequencing provides insights into the evolution of gene families encoding plant cell wall-degrading enzymes in longhorned beetles.</title>
        <authorList>
            <person name="Shin N.R."/>
            <person name="Okamura Y."/>
            <person name="Kirsch R."/>
            <person name="Pauchet Y."/>
        </authorList>
    </citation>
    <scope>NUCLEOTIDE SEQUENCE</scope>
    <source>
        <strain evidence="4">RBIC_L_NR</strain>
    </source>
</reference>
<dbReference type="GO" id="GO:0004386">
    <property type="term" value="F:helicase activity"/>
    <property type="evidence" value="ECO:0007669"/>
    <property type="project" value="UniProtKB-KW"/>
</dbReference>
<dbReference type="GO" id="GO:0016787">
    <property type="term" value="F:hydrolase activity"/>
    <property type="evidence" value="ECO:0007669"/>
    <property type="project" value="UniProtKB-KW"/>
</dbReference>
<feature type="non-terminal residue" evidence="4">
    <location>
        <position position="1"/>
    </location>
</feature>
<dbReference type="EMBL" id="JANEYF010005035">
    <property type="protein sequence ID" value="KAJ8929387.1"/>
    <property type="molecule type" value="Genomic_DNA"/>
</dbReference>